<gene>
    <name evidence="2" type="ORF">ODI_03432</name>
    <name evidence="3" type="ORF">ODI_R3634</name>
</gene>
<dbReference type="PANTHER" id="PTHR48207">
    <property type="entry name" value="SUCCINATE--HYDROXYMETHYLGLUTARATE COA-TRANSFERASE"/>
    <property type="match status" value="1"/>
</dbReference>
<sequence length="396" mass="42723">MRDDMPLTGIRVLDLTRIISGPFCSALLADMGAEVIKIEAPGEGDPVRKQGELHEGFSWYFANYNRNKLSVTLDLYSDEGKALLAALVRKSDVVVENFRPGVMDKLGLSPEALKALRPDIVHCGINGFGTSGPYRDRPAFDFIAQAMSGFMSVNGEADGPPLRAGPPVSDLVAGLHAALGIVAALLRRERSGQGESLSVSLLSSMINLLSFQASNYFASGTAPLRNGNDHALVAPYGLFETADGQVAIAPSNDTMYVRLLNALEMPALQAHPDFATNALRMRNRPALREVIQARTRQRETAYWIEQCNRHGVPCGPVLSVPEVFEDPQVRDQQMAIDVEHPGHGPVRMLGFPIKFSQAPCRLRHPAPALGGDTAAVLAGIGVGAAELERLREEGIV</sequence>
<reference evidence="3 4" key="2">
    <citation type="submission" date="2017-08" db="EMBL/GenBank/DDBJ databases">
        <authorList>
            <person name="de Groot N.N."/>
        </authorList>
    </citation>
    <scope>NUCLEOTIDE SEQUENCE [LARGE SCALE GENOMIC DNA]</scope>
    <source>
        <strain evidence="3">Orrdi1</strain>
    </source>
</reference>
<keyword evidence="1" id="KW-0808">Transferase</keyword>
<protein>
    <submittedName>
        <fullName evidence="2">CAIB/BAIF family protein</fullName>
    </submittedName>
</protein>
<proteinExistence type="predicted"/>
<dbReference type="InterPro" id="IPR050483">
    <property type="entry name" value="CoA-transferase_III_domain"/>
</dbReference>
<evidence type="ECO:0000256" key="1">
    <source>
        <dbReference type="ARBA" id="ARBA00022679"/>
    </source>
</evidence>
<dbReference type="EMBL" id="FLRC01000005">
    <property type="protein sequence ID" value="SBT24013.1"/>
    <property type="molecule type" value="Genomic_DNA"/>
</dbReference>
<dbReference type="Gene3D" id="3.30.1540.10">
    <property type="entry name" value="formyl-coa transferase, domain 3"/>
    <property type="match status" value="1"/>
</dbReference>
<dbReference type="Proteomes" id="UP000078558">
    <property type="component" value="Chromosome I"/>
</dbReference>
<dbReference type="AlphaFoldDB" id="A0A1C3JXM4"/>
<dbReference type="EMBL" id="LT907988">
    <property type="protein sequence ID" value="SOE51704.1"/>
    <property type="molecule type" value="Genomic_DNA"/>
</dbReference>
<dbReference type="InterPro" id="IPR044855">
    <property type="entry name" value="CoA-Trfase_III_dom3_sf"/>
</dbReference>
<dbReference type="KEGG" id="odi:ODI_R3634"/>
<dbReference type="STRING" id="1851544.ODI_03432"/>
<dbReference type="InterPro" id="IPR023606">
    <property type="entry name" value="CoA-Trfase_III_dom_1_sf"/>
</dbReference>
<dbReference type="PANTHER" id="PTHR48207:SF3">
    <property type="entry name" value="SUCCINATE--HYDROXYMETHYLGLUTARATE COA-TRANSFERASE"/>
    <property type="match status" value="1"/>
</dbReference>
<dbReference type="SUPFAM" id="SSF89796">
    <property type="entry name" value="CoA-transferase family III (CaiB/BaiF)"/>
    <property type="match status" value="1"/>
</dbReference>
<dbReference type="InterPro" id="IPR003673">
    <property type="entry name" value="CoA-Trfase_fam_III"/>
</dbReference>
<evidence type="ECO:0000313" key="2">
    <source>
        <dbReference type="EMBL" id="SBT24013.1"/>
    </source>
</evidence>
<keyword evidence="4" id="KW-1185">Reference proteome</keyword>
<name>A0A1C3JXM4_9BURK</name>
<reference evidence="2 4" key="1">
    <citation type="submission" date="2016-06" db="EMBL/GenBank/DDBJ databases">
        <authorList>
            <person name="Kjaerup R.B."/>
            <person name="Dalgaard T.S."/>
            <person name="Juul-Madsen H.R."/>
        </authorList>
    </citation>
    <scope>NUCLEOTIDE SEQUENCE [LARGE SCALE GENOMIC DNA]</scope>
    <source>
        <strain evidence="2">Orrdi1</strain>
    </source>
</reference>
<organism evidence="2 4">
    <name type="scientific">Orrella dioscoreae</name>
    <dbReference type="NCBI Taxonomy" id="1851544"/>
    <lineage>
        <taxon>Bacteria</taxon>
        <taxon>Pseudomonadati</taxon>
        <taxon>Pseudomonadota</taxon>
        <taxon>Betaproteobacteria</taxon>
        <taxon>Burkholderiales</taxon>
        <taxon>Alcaligenaceae</taxon>
        <taxon>Orrella</taxon>
    </lineage>
</organism>
<dbReference type="Pfam" id="PF02515">
    <property type="entry name" value="CoA_transf_3"/>
    <property type="match status" value="1"/>
</dbReference>
<evidence type="ECO:0000313" key="4">
    <source>
        <dbReference type="Proteomes" id="UP000078558"/>
    </source>
</evidence>
<evidence type="ECO:0000313" key="3">
    <source>
        <dbReference type="EMBL" id="SOE51704.1"/>
    </source>
</evidence>
<dbReference type="Gene3D" id="3.40.50.10540">
    <property type="entry name" value="Crotonobetainyl-coa:carnitine coa-transferase, domain 1"/>
    <property type="match status" value="1"/>
</dbReference>
<dbReference type="GO" id="GO:0008410">
    <property type="term" value="F:CoA-transferase activity"/>
    <property type="evidence" value="ECO:0007669"/>
    <property type="project" value="TreeGrafter"/>
</dbReference>
<accession>A0A1C3JXM4</accession>